<keyword evidence="1" id="KW-1133">Transmembrane helix</keyword>
<dbReference type="InParanoid" id="A0A1S3JUX3"/>
<evidence type="ECO:0000256" key="1">
    <source>
        <dbReference type="SAM" id="Phobius"/>
    </source>
</evidence>
<dbReference type="AlphaFoldDB" id="A0A1S3JUX3"/>
<accession>A0A1S3JUX3</accession>
<proteinExistence type="predicted"/>
<feature type="signal peptide" evidence="2">
    <location>
        <begin position="1"/>
        <end position="30"/>
    </location>
</feature>
<dbReference type="Proteomes" id="UP000085678">
    <property type="component" value="Unplaced"/>
</dbReference>
<keyword evidence="1" id="KW-0812">Transmembrane</keyword>
<dbReference type="RefSeq" id="XP_013413889.1">
    <property type="nucleotide sequence ID" value="XM_013558435.1"/>
</dbReference>
<evidence type="ECO:0000313" key="4">
    <source>
        <dbReference type="RefSeq" id="XP_013413889.1"/>
    </source>
</evidence>
<dbReference type="KEGG" id="lak:106176176"/>
<evidence type="ECO:0000256" key="2">
    <source>
        <dbReference type="SAM" id="SignalP"/>
    </source>
</evidence>
<keyword evidence="2" id="KW-0732">Signal</keyword>
<gene>
    <name evidence="4" type="primary">LOC106176176</name>
</gene>
<name>A0A1S3JUX3_LINAN</name>
<feature type="chain" id="PRO_5010288178" evidence="2">
    <location>
        <begin position="31"/>
        <end position="329"/>
    </location>
</feature>
<keyword evidence="1" id="KW-0472">Membrane</keyword>
<protein>
    <submittedName>
        <fullName evidence="4">Uncharacterized protein LOC106176176</fullName>
    </submittedName>
</protein>
<keyword evidence="3" id="KW-1185">Reference proteome</keyword>
<evidence type="ECO:0000313" key="3">
    <source>
        <dbReference type="Proteomes" id="UP000085678"/>
    </source>
</evidence>
<sequence>MKEPCIPMTVLPASLVQWAIVLSGVCLSSSDVIMTPAENQLWSTSQINIGGQDVPITKSPHSWSPPERLPKLQMSYWEESEIEVDDNETSVTNIPKTAEVYQYEGNSHLSVGVAAAIAVGVSFPVGVVLGVLVTIVCCKCKKRATPSTPCRHMKRRSTYARTEIRGIPHILASTGSLSPSHLGLSGTGKHEGDVCGHHECSPTRCTHSSTLNQNMAKRNQNETTDINVEVGRASSDPDYHPYLDLIGSQVEKNTIFYAYTNVAETESACAHVHECDEDEYDTCAYEIIEPSSLQCECTDHNEDYNGAHQMAPRETEGIFKTKIHFELSC</sequence>
<organism evidence="3 4">
    <name type="scientific">Lingula anatina</name>
    <name type="common">Brachiopod</name>
    <name type="synonym">Lingula unguis</name>
    <dbReference type="NCBI Taxonomy" id="7574"/>
    <lineage>
        <taxon>Eukaryota</taxon>
        <taxon>Metazoa</taxon>
        <taxon>Spiralia</taxon>
        <taxon>Lophotrochozoa</taxon>
        <taxon>Brachiopoda</taxon>
        <taxon>Linguliformea</taxon>
        <taxon>Lingulata</taxon>
        <taxon>Lingulida</taxon>
        <taxon>Linguloidea</taxon>
        <taxon>Lingulidae</taxon>
        <taxon>Lingula</taxon>
    </lineage>
</organism>
<dbReference type="GeneID" id="106176176"/>
<reference evidence="4" key="1">
    <citation type="submission" date="2025-08" db="UniProtKB">
        <authorList>
            <consortium name="RefSeq"/>
        </authorList>
    </citation>
    <scope>IDENTIFICATION</scope>
    <source>
        <tissue evidence="4">Gonads</tissue>
    </source>
</reference>
<feature type="transmembrane region" description="Helical" evidence="1">
    <location>
        <begin position="113"/>
        <end position="138"/>
    </location>
</feature>